<keyword evidence="2 3" id="KW-0694">RNA-binding</keyword>
<dbReference type="Gene3D" id="2.40.50.140">
    <property type="entry name" value="Nucleic acid-binding proteins"/>
    <property type="match status" value="1"/>
</dbReference>
<evidence type="ECO:0000259" key="4">
    <source>
        <dbReference type="PROSITE" id="PS50886"/>
    </source>
</evidence>
<accession>A0A150SCQ6</accession>
<dbReference type="AlphaFoldDB" id="A0A150SCQ6"/>
<reference evidence="5 6" key="1">
    <citation type="submission" date="2014-02" db="EMBL/GenBank/DDBJ databases">
        <title>The small core and large imbalanced accessory genome model reveals a collaborative survival strategy of Sorangium cellulosum strains in nature.</title>
        <authorList>
            <person name="Han K."/>
            <person name="Peng R."/>
            <person name="Blom J."/>
            <person name="Li Y.-Z."/>
        </authorList>
    </citation>
    <scope>NUCLEOTIDE SEQUENCE [LARGE SCALE GENOMIC DNA]</scope>
    <source>
        <strain evidence="5 6">So0149</strain>
    </source>
</reference>
<evidence type="ECO:0000256" key="2">
    <source>
        <dbReference type="ARBA" id="ARBA00022884"/>
    </source>
</evidence>
<evidence type="ECO:0000313" key="6">
    <source>
        <dbReference type="Proteomes" id="UP000075515"/>
    </source>
</evidence>
<keyword evidence="1 3" id="KW-0820">tRNA-binding</keyword>
<evidence type="ECO:0000256" key="3">
    <source>
        <dbReference type="PROSITE-ProRule" id="PRU00209"/>
    </source>
</evidence>
<comment type="caution">
    <text evidence="5">The sequence shown here is derived from an EMBL/GenBank/DDBJ whole genome shotgun (WGS) entry which is preliminary data.</text>
</comment>
<sequence>MPFDDFARLDLRIGVVASAERVKKKDRLLDLRVDTGDGAPRRIISGIAASYAPEELVGKRVVVLCNLPPRDFGKGLVSEGMLLTAEVDGRVRTITVEDAAPGTPVL</sequence>
<dbReference type="GO" id="GO:0000049">
    <property type="term" value="F:tRNA binding"/>
    <property type="evidence" value="ECO:0007669"/>
    <property type="project" value="UniProtKB-UniRule"/>
</dbReference>
<feature type="domain" description="TRNA-binding" evidence="4">
    <location>
        <begin position="5"/>
        <end position="106"/>
    </location>
</feature>
<organism evidence="5 6">
    <name type="scientific">Sorangium cellulosum</name>
    <name type="common">Polyangium cellulosum</name>
    <dbReference type="NCBI Taxonomy" id="56"/>
    <lineage>
        <taxon>Bacteria</taxon>
        <taxon>Pseudomonadati</taxon>
        <taxon>Myxococcota</taxon>
        <taxon>Polyangia</taxon>
        <taxon>Polyangiales</taxon>
        <taxon>Polyangiaceae</taxon>
        <taxon>Sorangium</taxon>
    </lineage>
</organism>
<evidence type="ECO:0000256" key="1">
    <source>
        <dbReference type="ARBA" id="ARBA00022555"/>
    </source>
</evidence>
<dbReference type="InterPro" id="IPR051270">
    <property type="entry name" value="Tyrosine-tRNA_ligase_regulator"/>
</dbReference>
<dbReference type="EMBL" id="JEMC01002163">
    <property type="protein sequence ID" value="KYF90191.1"/>
    <property type="molecule type" value="Genomic_DNA"/>
</dbReference>
<dbReference type="PANTHER" id="PTHR11586:SF37">
    <property type="entry name" value="TRNA-BINDING DOMAIN-CONTAINING PROTEIN"/>
    <property type="match status" value="1"/>
</dbReference>
<dbReference type="PANTHER" id="PTHR11586">
    <property type="entry name" value="TRNA-AMINOACYLATION COFACTOR ARC1 FAMILY MEMBER"/>
    <property type="match status" value="1"/>
</dbReference>
<dbReference type="Proteomes" id="UP000075515">
    <property type="component" value="Unassembled WGS sequence"/>
</dbReference>
<dbReference type="SUPFAM" id="SSF50249">
    <property type="entry name" value="Nucleic acid-binding proteins"/>
    <property type="match status" value="1"/>
</dbReference>
<gene>
    <name evidence="5" type="ORF">BE18_45885</name>
</gene>
<dbReference type="InterPro" id="IPR012340">
    <property type="entry name" value="NA-bd_OB-fold"/>
</dbReference>
<proteinExistence type="predicted"/>
<dbReference type="PROSITE" id="PS50886">
    <property type="entry name" value="TRBD"/>
    <property type="match status" value="1"/>
</dbReference>
<name>A0A150SCQ6_SORCE</name>
<dbReference type="InterPro" id="IPR002547">
    <property type="entry name" value="tRNA-bd_dom"/>
</dbReference>
<protein>
    <recommendedName>
        <fullName evidence="4">tRNA-binding domain-containing protein</fullName>
    </recommendedName>
</protein>
<dbReference type="Pfam" id="PF01588">
    <property type="entry name" value="tRNA_bind"/>
    <property type="match status" value="1"/>
</dbReference>
<evidence type="ECO:0000313" key="5">
    <source>
        <dbReference type="EMBL" id="KYF90191.1"/>
    </source>
</evidence>